<keyword evidence="4 5" id="KW-0949">S-adenosyl-L-methionine</keyword>
<organism evidence="9">
    <name type="scientific">Culicoides sonorensis</name>
    <name type="common">Biting midge</name>
    <dbReference type="NCBI Taxonomy" id="179676"/>
    <lineage>
        <taxon>Eukaryota</taxon>
        <taxon>Metazoa</taxon>
        <taxon>Ecdysozoa</taxon>
        <taxon>Arthropoda</taxon>
        <taxon>Hexapoda</taxon>
        <taxon>Insecta</taxon>
        <taxon>Pterygota</taxon>
        <taxon>Neoptera</taxon>
        <taxon>Endopterygota</taxon>
        <taxon>Diptera</taxon>
        <taxon>Nematocera</taxon>
        <taxon>Chironomoidea</taxon>
        <taxon>Ceratopogonidae</taxon>
        <taxon>Ceratopogoninae</taxon>
        <taxon>Culicoides</taxon>
        <taxon>Monoculicoides</taxon>
    </lineage>
</organism>
<feature type="region of interest" description="Disordered" evidence="7">
    <location>
        <begin position="1"/>
        <end position="94"/>
    </location>
</feature>
<dbReference type="Pfam" id="PF06325">
    <property type="entry name" value="PrmA"/>
    <property type="match status" value="1"/>
</dbReference>
<reference evidence="9" key="1">
    <citation type="submission" date="2018-07" db="EMBL/GenBank/DDBJ databases">
        <authorList>
            <person name="Quirk P.G."/>
            <person name="Krulwich T.A."/>
        </authorList>
    </citation>
    <scope>NUCLEOTIDE SEQUENCE</scope>
</reference>
<dbReference type="Pfam" id="PF06859">
    <property type="entry name" value="Bin3"/>
    <property type="match status" value="1"/>
</dbReference>
<comment type="similarity">
    <text evidence="1 6">Belongs to the methyltransferase superfamily.</text>
</comment>
<feature type="region of interest" description="Disordered" evidence="7">
    <location>
        <begin position="296"/>
        <end position="415"/>
    </location>
</feature>
<evidence type="ECO:0000256" key="6">
    <source>
        <dbReference type="RuleBase" id="RU367087"/>
    </source>
</evidence>
<dbReference type="GO" id="GO:0040031">
    <property type="term" value="P:snRNA modification"/>
    <property type="evidence" value="ECO:0007669"/>
    <property type="project" value="TreeGrafter"/>
</dbReference>
<sequence length="954" mass="107798">MADPIGEAVVVEQPCNSGQSGSEKEIVSEGGQRFGKAGHKKPNNKKQQHNNNKKWKGGKFKRRKQRQHNNKVETNQITEGTQNSVNTQNRKHGHCHVKPPYNKRIQQAFSTVSKFFLPEKLPRKARVILPTKFLLGGNISDPLNLNSLQNESENAVTPKSSPIPTPPHGRQPVEVLIPPNIRDPLHLLDPVDSVEYEMQLCSPMKRITNNKSRHRKRRKSCKENNADVPTESHGNTSTQSDPGNLLNSTVETSTSTSVTMSTSMEGEQNSVSVEPERTNVAKNLRLELGNDIVVGGGRKRRCSESSTGKSKQRRVDMDKIVSPVIPQHHNIWKRPHKNTSKPCRNRTRSYSKSISEDHSKSSTNLTEQMKIDENAQGMSPETSNVEGANLGPEEQSQSHEQSETTRNEPKSKSAKYQYGNYDRYYGYRHLNEFMDVRLKVFMKNPQLFKDKDVLDIGCNVGLLTIAAGKSLHPKSIVGLDIDKNLITRARKNLSLYVRVPNDNKSSNDPNTSKEELNESGNVKKRRNSRRYSRRNSRYDKHKQRQQEFLGDTKAEFFPTSFPLCLGHIPNISKLNVEGNTNNVEESSAPLFPDNVFFRTANYVPKDENQLLSETQQYDLILCLSVTKWIHLNFGDAGLKMAFKRMFNQLRPGGKLILEAQNWASYKKKKNVSETVKENYGAIRFFPKKFNEFLLSSEVGFSHSYPLGIPRHLSKGFSRPIQLFVKGEFTPSHAQWSDYVFSQTPYQTPKSDPQKTNKYYMYGNITPYASHGSYSYRMTDPSPYYNPLATDSYLPSYDNETTGRAYCFASPLYSTTWSPPPGSRSNSLQNTPAHGSIRNAEIEDGYNNSRPHVYPPSTSDDFEAGKCSSRSANDTDEVSPQHVYSDPALSDEKDDSRSPKPNGIDYPVNIEPVIVAEQIGIAALAEQNGVVVNHNDNHQPQHYEDQNHIDENTFS</sequence>
<evidence type="ECO:0000259" key="8">
    <source>
        <dbReference type="PROSITE" id="PS51515"/>
    </source>
</evidence>
<keyword evidence="2 6" id="KW-0489">Methyltransferase</keyword>
<dbReference type="SUPFAM" id="SSF53335">
    <property type="entry name" value="S-adenosyl-L-methionine-dependent methyltransferases"/>
    <property type="match status" value="1"/>
</dbReference>
<feature type="compositionally biased region" description="Basic residues" evidence="7">
    <location>
        <begin position="211"/>
        <end position="220"/>
    </location>
</feature>
<feature type="compositionally biased region" description="Basic residues" evidence="7">
    <location>
        <begin position="330"/>
        <end position="349"/>
    </location>
</feature>
<dbReference type="AlphaFoldDB" id="A0A336LT37"/>
<protein>
    <recommendedName>
        <fullName evidence="6">RNA methyltransferase</fullName>
        <ecNumber evidence="6">2.1.1.-</ecNumber>
    </recommendedName>
</protein>
<feature type="compositionally biased region" description="Polar residues" evidence="7">
    <location>
        <begin position="72"/>
        <end position="88"/>
    </location>
</feature>
<feature type="compositionally biased region" description="Basic residues" evidence="7">
    <location>
        <begin position="36"/>
        <end position="69"/>
    </location>
</feature>
<feature type="compositionally biased region" description="Basic and acidic residues" evidence="7">
    <location>
        <begin position="396"/>
        <end position="411"/>
    </location>
</feature>
<feature type="compositionally biased region" description="Low complexity" evidence="7">
    <location>
        <begin position="248"/>
        <end position="265"/>
    </location>
</feature>
<evidence type="ECO:0000256" key="5">
    <source>
        <dbReference type="PROSITE-ProRule" id="PRU00848"/>
    </source>
</evidence>
<name>A0A336LT37_CULSO</name>
<keyword evidence="3 6" id="KW-0808">Transferase</keyword>
<dbReference type="GO" id="GO:0008173">
    <property type="term" value="F:RNA methyltransferase activity"/>
    <property type="evidence" value="ECO:0007669"/>
    <property type="project" value="UniProtKB-UniRule"/>
</dbReference>
<dbReference type="InterPro" id="IPR039772">
    <property type="entry name" value="Bin3-like"/>
</dbReference>
<dbReference type="PANTHER" id="PTHR12315">
    <property type="entry name" value="BICOID-INTERACTING PROTEIN RELATED"/>
    <property type="match status" value="1"/>
</dbReference>
<feature type="compositionally biased region" description="Basic residues" evidence="7">
    <location>
        <begin position="522"/>
        <end position="543"/>
    </location>
</feature>
<gene>
    <name evidence="9" type="primary">CSON015102</name>
</gene>
<feature type="compositionally biased region" description="Polar residues" evidence="7">
    <location>
        <begin position="376"/>
        <end position="386"/>
    </location>
</feature>
<dbReference type="CDD" id="cd02440">
    <property type="entry name" value="AdoMet_MTases"/>
    <property type="match status" value="1"/>
</dbReference>
<dbReference type="InterPro" id="IPR010675">
    <property type="entry name" value="Bin3_C"/>
</dbReference>
<evidence type="ECO:0000256" key="4">
    <source>
        <dbReference type="ARBA" id="ARBA00022691"/>
    </source>
</evidence>
<dbReference type="PROSITE" id="PS51515">
    <property type="entry name" value="BIN3_SAM"/>
    <property type="match status" value="1"/>
</dbReference>
<feature type="region of interest" description="Disordered" evidence="7">
    <location>
        <begin position="498"/>
        <end position="546"/>
    </location>
</feature>
<dbReference type="EMBL" id="UFQT01000092">
    <property type="protein sequence ID" value="SSX19577.1"/>
    <property type="molecule type" value="Genomic_DNA"/>
</dbReference>
<feature type="region of interest" description="Disordered" evidence="7">
    <location>
        <begin position="934"/>
        <end position="954"/>
    </location>
</feature>
<feature type="domain" description="Bin3-type SAM" evidence="8">
    <location>
        <begin position="435"/>
        <end position="728"/>
    </location>
</feature>
<dbReference type="EC" id="2.1.1.-" evidence="6"/>
<dbReference type="InterPro" id="IPR024160">
    <property type="entry name" value="BIN3_SAM-bd_dom"/>
</dbReference>
<feature type="region of interest" description="Disordered" evidence="7">
    <location>
        <begin position="150"/>
        <end position="170"/>
    </location>
</feature>
<feature type="compositionally biased region" description="Polar residues" evidence="7">
    <location>
        <begin position="232"/>
        <end position="247"/>
    </location>
</feature>
<dbReference type="GO" id="GO:0017069">
    <property type="term" value="F:snRNA binding"/>
    <property type="evidence" value="ECO:0007669"/>
    <property type="project" value="TreeGrafter"/>
</dbReference>
<dbReference type="InterPro" id="IPR029063">
    <property type="entry name" value="SAM-dependent_MTases_sf"/>
</dbReference>
<dbReference type="GO" id="GO:0032259">
    <property type="term" value="P:methylation"/>
    <property type="evidence" value="ECO:0007669"/>
    <property type="project" value="UniProtKB-KW"/>
</dbReference>
<dbReference type="PANTHER" id="PTHR12315:SF0">
    <property type="entry name" value="7SK SNRNA METHYLPHOSPHATE CAPPING ENZYME"/>
    <property type="match status" value="1"/>
</dbReference>
<evidence type="ECO:0000256" key="7">
    <source>
        <dbReference type="SAM" id="MobiDB-lite"/>
    </source>
</evidence>
<feature type="region of interest" description="Disordered" evidence="7">
    <location>
        <begin position="839"/>
        <end position="906"/>
    </location>
</feature>
<dbReference type="OMA" id="PVSMAIC"/>
<evidence type="ECO:0000256" key="1">
    <source>
        <dbReference type="ARBA" id="ARBA00008361"/>
    </source>
</evidence>
<evidence type="ECO:0000313" key="9">
    <source>
        <dbReference type="EMBL" id="SSX19577.1"/>
    </source>
</evidence>
<dbReference type="VEuPathDB" id="VectorBase:CSON015102"/>
<feature type="region of interest" description="Disordered" evidence="7">
    <location>
        <begin position="205"/>
        <end position="275"/>
    </location>
</feature>
<dbReference type="GO" id="GO:0008171">
    <property type="term" value="F:O-methyltransferase activity"/>
    <property type="evidence" value="ECO:0007669"/>
    <property type="project" value="UniProtKB-UniRule"/>
</dbReference>
<accession>A0A336LT37</accession>
<dbReference type="Gene3D" id="3.40.50.150">
    <property type="entry name" value="Vaccinia Virus protein VP39"/>
    <property type="match status" value="1"/>
</dbReference>
<evidence type="ECO:0000256" key="3">
    <source>
        <dbReference type="ARBA" id="ARBA00022679"/>
    </source>
</evidence>
<evidence type="ECO:0000256" key="2">
    <source>
        <dbReference type="ARBA" id="ARBA00022603"/>
    </source>
</evidence>
<proteinExistence type="inferred from homology"/>